<dbReference type="Pfam" id="PF00010">
    <property type="entry name" value="HLH"/>
    <property type="match status" value="1"/>
</dbReference>
<keyword evidence="4" id="KW-0804">Transcription</keyword>
<evidence type="ECO:0000313" key="9">
    <source>
        <dbReference type="EMBL" id="CAL4093036.1"/>
    </source>
</evidence>
<dbReference type="InterPro" id="IPR003650">
    <property type="entry name" value="Orange_dom"/>
</dbReference>
<dbReference type="SUPFAM" id="SSF47459">
    <property type="entry name" value="HLH, helix-loop-helix DNA-binding domain"/>
    <property type="match status" value="1"/>
</dbReference>
<reference evidence="9 10" key="1">
    <citation type="submission" date="2024-05" db="EMBL/GenBank/DDBJ databases">
        <authorList>
            <person name="Wallberg A."/>
        </authorList>
    </citation>
    <scope>NUCLEOTIDE SEQUENCE [LARGE SCALE GENOMIC DNA]</scope>
</reference>
<dbReference type="PROSITE" id="PS50888">
    <property type="entry name" value="BHLH"/>
    <property type="match status" value="1"/>
</dbReference>
<dbReference type="CDD" id="cd19741">
    <property type="entry name" value="bHLH-O_ESMB_like"/>
    <property type="match status" value="1"/>
</dbReference>
<dbReference type="AlphaFoldDB" id="A0AAV2QSJ1"/>
<evidence type="ECO:0000259" key="7">
    <source>
        <dbReference type="PROSITE" id="PS50888"/>
    </source>
</evidence>
<evidence type="ECO:0000256" key="5">
    <source>
        <dbReference type="ARBA" id="ARBA00023242"/>
    </source>
</evidence>
<evidence type="ECO:0000313" key="10">
    <source>
        <dbReference type="Proteomes" id="UP001497623"/>
    </source>
</evidence>
<dbReference type="Gene3D" id="6.10.250.980">
    <property type="match status" value="1"/>
</dbReference>
<dbReference type="Pfam" id="PF07527">
    <property type="entry name" value="Hairy_orange"/>
    <property type="match status" value="1"/>
</dbReference>
<gene>
    <name evidence="9" type="ORF">MNOR_LOCUS14704</name>
</gene>
<feature type="compositionally biased region" description="Low complexity" evidence="6">
    <location>
        <begin position="146"/>
        <end position="195"/>
    </location>
</feature>
<organism evidence="9 10">
    <name type="scientific">Meganyctiphanes norvegica</name>
    <name type="common">Northern krill</name>
    <name type="synonym">Thysanopoda norvegica</name>
    <dbReference type="NCBI Taxonomy" id="48144"/>
    <lineage>
        <taxon>Eukaryota</taxon>
        <taxon>Metazoa</taxon>
        <taxon>Ecdysozoa</taxon>
        <taxon>Arthropoda</taxon>
        <taxon>Crustacea</taxon>
        <taxon>Multicrustacea</taxon>
        <taxon>Malacostraca</taxon>
        <taxon>Eumalacostraca</taxon>
        <taxon>Eucarida</taxon>
        <taxon>Euphausiacea</taxon>
        <taxon>Euphausiidae</taxon>
        <taxon>Meganyctiphanes</taxon>
    </lineage>
</organism>
<keyword evidence="10" id="KW-1185">Reference proteome</keyword>
<comment type="subcellular location">
    <subcellularLocation>
        <location evidence="1">Nucleus</location>
    </subcellularLocation>
</comment>
<dbReference type="GO" id="GO:0003677">
    <property type="term" value="F:DNA binding"/>
    <property type="evidence" value="ECO:0007669"/>
    <property type="project" value="UniProtKB-KW"/>
</dbReference>
<evidence type="ECO:0000256" key="3">
    <source>
        <dbReference type="ARBA" id="ARBA00023125"/>
    </source>
</evidence>
<dbReference type="PROSITE" id="PS51054">
    <property type="entry name" value="ORANGE"/>
    <property type="match status" value="1"/>
</dbReference>
<dbReference type="SMART" id="SM00511">
    <property type="entry name" value="ORANGE"/>
    <property type="match status" value="1"/>
</dbReference>
<dbReference type="PANTHER" id="PTHR10985">
    <property type="entry name" value="BASIC HELIX-LOOP-HELIX TRANSCRIPTION FACTOR, HES-RELATED"/>
    <property type="match status" value="1"/>
</dbReference>
<dbReference type="InterPro" id="IPR036638">
    <property type="entry name" value="HLH_DNA-bd_sf"/>
</dbReference>
<dbReference type="FunFam" id="4.10.280.10:FF:000072">
    <property type="entry name" value="enhancer of split mgamma protein-like"/>
    <property type="match status" value="1"/>
</dbReference>
<dbReference type="InterPro" id="IPR050370">
    <property type="entry name" value="HES_HEY"/>
</dbReference>
<comment type="caution">
    <text evidence="9">The sequence shown here is derived from an EMBL/GenBank/DDBJ whole genome shotgun (WGS) entry which is preliminary data.</text>
</comment>
<keyword evidence="5" id="KW-0539">Nucleus</keyword>
<dbReference type="GO" id="GO:0005634">
    <property type="term" value="C:nucleus"/>
    <property type="evidence" value="ECO:0007669"/>
    <property type="project" value="UniProtKB-SubCell"/>
</dbReference>
<feature type="region of interest" description="Disordered" evidence="6">
    <location>
        <begin position="146"/>
        <end position="214"/>
    </location>
</feature>
<dbReference type="EMBL" id="CAXKWB010008921">
    <property type="protein sequence ID" value="CAL4093036.1"/>
    <property type="molecule type" value="Genomic_DNA"/>
</dbReference>
<dbReference type="SMART" id="SM00353">
    <property type="entry name" value="HLH"/>
    <property type="match status" value="1"/>
</dbReference>
<keyword evidence="3" id="KW-0238">DNA-binding</keyword>
<evidence type="ECO:0000256" key="1">
    <source>
        <dbReference type="ARBA" id="ARBA00004123"/>
    </source>
</evidence>
<dbReference type="Gene3D" id="4.10.280.10">
    <property type="entry name" value="Helix-loop-helix DNA-binding domain"/>
    <property type="match status" value="1"/>
</dbReference>
<dbReference type="GO" id="GO:0046983">
    <property type="term" value="F:protein dimerization activity"/>
    <property type="evidence" value="ECO:0007669"/>
    <property type="project" value="InterPro"/>
</dbReference>
<dbReference type="SUPFAM" id="SSF158457">
    <property type="entry name" value="Orange domain-like"/>
    <property type="match status" value="1"/>
</dbReference>
<dbReference type="Proteomes" id="UP001497623">
    <property type="component" value="Unassembled WGS sequence"/>
</dbReference>
<feature type="domain" description="Orange" evidence="8">
    <location>
        <begin position="89"/>
        <end position="122"/>
    </location>
</feature>
<protein>
    <submittedName>
        <fullName evidence="9">Uncharacterized protein</fullName>
    </submittedName>
</protein>
<dbReference type="InterPro" id="IPR011598">
    <property type="entry name" value="bHLH_dom"/>
</dbReference>
<keyword evidence="2" id="KW-0805">Transcription regulation</keyword>
<evidence type="ECO:0000259" key="8">
    <source>
        <dbReference type="PROSITE" id="PS51054"/>
    </source>
</evidence>
<evidence type="ECO:0000256" key="4">
    <source>
        <dbReference type="ARBA" id="ARBA00023163"/>
    </source>
</evidence>
<accession>A0AAV2QSJ1</accession>
<name>A0AAV2QSJ1_MEGNR</name>
<evidence type="ECO:0000256" key="6">
    <source>
        <dbReference type="SAM" id="MobiDB-lite"/>
    </source>
</evidence>
<sequence length="214" mass="23053">MACEIEPVSRTYQYRKVMKPLLERKRRARINKCLDDLKDLMVNALQSEGESIAKLEKADVLELTVTHLKKLQSRNQLTIKPIPSDQDKFREGYSRCASEVSRCLASVPGVDVTLGTKLMTHLGISLTHHEKRAPLTILVPPPQASPALSSASSGYSSAGELSPAPSTSSSSCSVSPAASVSSSSSNNNSSSISSSPRPQGLLMAASSSPMWRPW</sequence>
<proteinExistence type="predicted"/>
<feature type="domain" description="BHLH" evidence="7">
    <location>
        <begin position="14"/>
        <end position="71"/>
    </location>
</feature>
<feature type="compositionally biased region" description="Polar residues" evidence="6">
    <location>
        <begin position="205"/>
        <end position="214"/>
    </location>
</feature>
<dbReference type="GO" id="GO:0006355">
    <property type="term" value="P:regulation of DNA-templated transcription"/>
    <property type="evidence" value="ECO:0007669"/>
    <property type="project" value="InterPro"/>
</dbReference>
<evidence type="ECO:0000256" key="2">
    <source>
        <dbReference type="ARBA" id="ARBA00023015"/>
    </source>
</evidence>